<protein>
    <submittedName>
        <fullName evidence="1">Uncharacterized protein</fullName>
    </submittedName>
</protein>
<name>A0A8S5QI73_9CAUD</name>
<dbReference type="EMBL" id="BK015652">
    <property type="protein sequence ID" value="DAE18236.1"/>
    <property type="molecule type" value="Genomic_DNA"/>
</dbReference>
<accession>A0A8S5QI73</accession>
<sequence length="67" mass="7887">MFLVVLYNSKPINISYFSKCKIKDIQDTHIESHTSSVNIYQSTKTKLIYPLCYFTNSKFNISTPIYR</sequence>
<evidence type="ECO:0000313" key="1">
    <source>
        <dbReference type="EMBL" id="DAE18236.1"/>
    </source>
</evidence>
<organism evidence="1">
    <name type="scientific">Myoviridae sp. ctdNl2</name>
    <dbReference type="NCBI Taxonomy" id="2825140"/>
    <lineage>
        <taxon>Viruses</taxon>
        <taxon>Duplodnaviria</taxon>
        <taxon>Heunggongvirae</taxon>
        <taxon>Uroviricota</taxon>
        <taxon>Caudoviricetes</taxon>
    </lineage>
</organism>
<proteinExistence type="predicted"/>
<reference evidence="1" key="1">
    <citation type="journal article" date="2021" name="Proc. Natl. Acad. Sci. U.S.A.">
        <title>A Catalog of Tens of Thousands of Viruses from Human Metagenomes Reveals Hidden Associations with Chronic Diseases.</title>
        <authorList>
            <person name="Tisza M.J."/>
            <person name="Buck C.B."/>
        </authorList>
    </citation>
    <scope>NUCLEOTIDE SEQUENCE</scope>
    <source>
        <strain evidence="1">CtdNl2</strain>
    </source>
</reference>